<organism evidence="3 4">
    <name type="scientific">Dimargaris cristalligena</name>
    <dbReference type="NCBI Taxonomy" id="215637"/>
    <lineage>
        <taxon>Eukaryota</taxon>
        <taxon>Fungi</taxon>
        <taxon>Fungi incertae sedis</taxon>
        <taxon>Zoopagomycota</taxon>
        <taxon>Kickxellomycotina</taxon>
        <taxon>Dimargaritomycetes</taxon>
        <taxon>Dimargaritales</taxon>
        <taxon>Dimargaritaceae</taxon>
        <taxon>Dimargaris</taxon>
    </lineage>
</organism>
<keyword evidence="4" id="KW-1185">Reference proteome</keyword>
<feature type="domain" description="F-box" evidence="2">
    <location>
        <begin position="59"/>
        <end position="109"/>
    </location>
</feature>
<feature type="chain" id="PRO_5020612737" description="F-box domain-containing protein" evidence="1">
    <location>
        <begin position="24"/>
        <end position="520"/>
    </location>
</feature>
<evidence type="ECO:0000313" key="3">
    <source>
        <dbReference type="EMBL" id="RKP40053.1"/>
    </source>
</evidence>
<keyword evidence="1" id="KW-0732">Signal</keyword>
<reference evidence="4" key="1">
    <citation type="journal article" date="2018" name="Nat. Microbiol.">
        <title>Leveraging single-cell genomics to expand the fungal tree of life.</title>
        <authorList>
            <person name="Ahrendt S.R."/>
            <person name="Quandt C.A."/>
            <person name="Ciobanu D."/>
            <person name="Clum A."/>
            <person name="Salamov A."/>
            <person name="Andreopoulos B."/>
            <person name="Cheng J.F."/>
            <person name="Woyke T."/>
            <person name="Pelin A."/>
            <person name="Henrissat B."/>
            <person name="Reynolds N.K."/>
            <person name="Benny G.L."/>
            <person name="Smith M.E."/>
            <person name="James T.Y."/>
            <person name="Grigoriev I.V."/>
        </authorList>
    </citation>
    <scope>NUCLEOTIDE SEQUENCE [LARGE SCALE GENOMIC DNA]</scope>
    <source>
        <strain evidence="4">RSA 468</strain>
    </source>
</reference>
<gene>
    <name evidence="3" type="ORF">BJ085DRAFT_30556</name>
</gene>
<accession>A0A4Q0A1T9</accession>
<dbReference type="Proteomes" id="UP000268162">
    <property type="component" value="Unassembled WGS sequence"/>
</dbReference>
<proteinExistence type="predicted"/>
<dbReference type="InterPro" id="IPR001810">
    <property type="entry name" value="F-box_dom"/>
</dbReference>
<name>A0A4Q0A1T9_9FUNG</name>
<evidence type="ECO:0000313" key="4">
    <source>
        <dbReference type="Proteomes" id="UP000268162"/>
    </source>
</evidence>
<sequence length="520" mass="59662">MKSQRVSLIGLVVLGLAAQLVISAPSLYSDATNSGNSSSTHDTTNNRSKFVKESVEGQQDRLSTLPPEILKQIVGPLVTDESIFELMEVSKFLRSFIFNHFEKEYILRLYATISSFSRCKFIYHWAQGDREMFSSAWLRVLRQHYYAESYKLSPINRIGNPASSDTRHTIPISKNHRNYLEHNQDDPILQPNAWWYVNPKKLQMRPLAYQFPLLALVDNLGDGQKVAEAIKLFTNQEAIFGLNSGLKGPEKTRIFNLAGIYAFKQGFPRTKALHWDLRRSLAVIAMARLAVTGRFTDLADFMKEMAIVYNNGTGNIDNKCFYYYLNRMAIVLASMFQLESDLDNYLNVYDEELQWMDNSYADEFEIMPLANPIIFRDFARCHLVSNIRKSGLLNAAEFLASKWNCKVAPEVSPVELDAQPERGNIREWMDPDLIKTYYRILRGIELHLPNLLKLTNDNQMGVMALVSEFEPSEKARVSDLGPWSTNKEKIRRVYSAMDPAIYNELTGPEARESKYFLGEY</sequence>
<evidence type="ECO:0000259" key="2">
    <source>
        <dbReference type="PROSITE" id="PS50181"/>
    </source>
</evidence>
<dbReference type="AlphaFoldDB" id="A0A4Q0A1T9"/>
<evidence type="ECO:0000256" key="1">
    <source>
        <dbReference type="SAM" id="SignalP"/>
    </source>
</evidence>
<feature type="signal peptide" evidence="1">
    <location>
        <begin position="1"/>
        <end position="23"/>
    </location>
</feature>
<dbReference type="PROSITE" id="PS50181">
    <property type="entry name" value="FBOX"/>
    <property type="match status" value="1"/>
</dbReference>
<protein>
    <recommendedName>
        <fullName evidence="2">F-box domain-containing protein</fullName>
    </recommendedName>
</protein>
<dbReference type="EMBL" id="ML002228">
    <property type="protein sequence ID" value="RKP40053.1"/>
    <property type="molecule type" value="Genomic_DNA"/>
</dbReference>